<dbReference type="SUPFAM" id="SSF53335">
    <property type="entry name" value="S-adenosyl-L-methionine-dependent methyltransferases"/>
    <property type="match status" value="1"/>
</dbReference>
<evidence type="ECO:0000313" key="3">
    <source>
        <dbReference type="Proteomes" id="UP000057910"/>
    </source>
</evidence>
<reference evidence="2 3" key="1">
    <citation type="submission" date="2015-11" db="EMBL/GenBank/DDBJ databases">
        <title>Expanding the genomic diversity of Burkholderia species for the development of highly accurate diagnostics.</title>
        <authorList>
            <person name="Sahl J."/>
            <person name="Keim P."/>
            <person name="Wagner D."/>
        </authorList>
    </citation>
    <scope>NUCLEOTIDE SEQUENCE [LARGE SCALE GENOMIC DNA]</scope>
    <source>
        <strain evidence="2 3">MSMB1585WGS</strain>
    </source>
</reference>
<dbReference type="CDD" id="cd02440">
    <property type="entry name" value="AdoMet_MTases"/>
    <property type="match status" value="1"/>
</dbReference>
<protein>
    <recommendedName>
        <fullName evidence="1">Methyltransferase type 11 domain-containing protein</fullName>
    </recommendedName>
</protein>
<dbReference type="GO" id="GO:0008168">
    <property type="term" value="F:methyltransferase activity"/>
    <property type="evidence" value="ECO:0007669"/>
    <property type="project" value="UniProtKB-ARBA"/>
</dbReference>
<dbReference type="Proteomes" id="UP000057910">
    <property type="component" value="Unassembled WGS sequence"/>
</dbReference>
<gene>
    <name evidence="2" type="ORF">WJ68_21910</name>
</gene>
<name>A0ABD4DYQ4_9BURK</name>
<dbReference type="InterPro" id="IPR029063">
    <property type="entry name" value="SAM-dependent_MTases_sf"/>
</dbReference>
<dbReference type="Pfam" id="PF08241">
    <property type="entry name" value="Methyltransf_11"/>
    <property type="match status" value="1"/>
</dbReference>
<evidence type="ECO:0000313" key="2">
    <source>
        <dbReference type="EMBL" id="KVN79358.1"/>
    </source>
</evidence>
<proteinExistence type="predicted"/>
<feature type="domain" description="Methyltransferase type 11" evidence="1">
    <location>
        <begin position="75"/>
        <end position="120"/>
    </location>
</feature>
<dbReference type="Gene3D" id="3.40.50.150">
    <property type="entry name" value="Vaccinia Virus protein VP39"/>
    <property type="match status" value="1"/>
</dbReference>
<accession>A0ABD4DYQ4</accession>
<dbReference type="RefSeq" id="WP_059867527.1">
    <property type="nucleotide sequence ID" value="NZ_LOVA01000021.1"/>
</dbReference>
<organism evidence="2 3">
    <name type="scientific">Burkholderia ubonensis</name>
    <dbReference type="NCBI Taxonomy" id="101571"/>
    <lineage>
        <taxon>Bacteria</taxon>
        <taxon>Pseudomonadati</taxon>
        <taxon>Pseudomonadota</taxon>
        <taxon>Betaproteobacteria</taxon>
        <taxon>Burkholderiales</taxon>
        <taxon>Burkholderiaceae</taxon>
        <taxon>Burkholderia</taxon>
        <taxon>Burkholderia cepacia complex</taxon>
    </lineage>
</organism>
<comment type="caution">
    <text evidence="2">The sequence shown here is derived from an EMBL/GenBank/DDBJ whole genome shotgun (WGS) entry which is preliminary data.</text>
</comment>
<dbReference type="AlphaFoldDB" id="A0ABD4DYQ4"/>
<dbReference type="InterPro" id="IPR013216">
    <property type="entry name" value="Methyltransf_11"/>
</dbReference>
<sequence>MNNLGELDLVPFPGFQALQWDGAAPLPRNIQYACGLNPFDGWLNVDFFDDALIWNFKHIGGVPRKVAEGVYKMNLLERHPFPDNSFEYAFCEDFIEHIDQKNAILFLSEVLRTLKPGGVLRLTSPGLQGVMNFHFNKANFDAVVENHHSAYTQWGHLHFFTHDSLKTTAMGLGFSKYRARSYHKSWHRQLKGLETRAEQEKYKINIYAELTK</sequence>
<evidence type="ECO:0000259" key="1">
    <source>
        <dbReference type="Pfam" id="PF08241"/>
    </source>
</evidence>
<dbReference type="EMBL" id="LPAD01000089">
    <property type="protein sequence ID" value="KVN79358.1"/>
    <property type="molecule type" value="Genomic_DNA"/>
</dbReference>